<dbReference type="STRING" id="699218.HMPREF0889_0252"/>
<comment type="caution">
    <text evidence="1">The sequence shown here is derived from an EMBL/GenBank/DDBJ whole genome shotgun (WGS) entry which is preliminary data.</text>
</comment>
<protein>
    <submittedName>
        <fullName evidence="1">Uncharacterized protein</fullName>
    </submittedName>
</protein>
<accession>D3LVD0</accession>
<organism evidence="1 2">
    <name type="scientific">Megasphaera lornae</name>
    <dbReference type="NCBI Taxonomy" id="1000568"/>
    <lineage>
        <taxon>Bacteria</taxon>
        <taxon>Bacillati</taxon>
        <taxon>Bacillota</taxon>
        <taxon>Negativicutes</taxon>
        <taxon>Veillonellales</taxon>
        <taxon>Veillonellaceae</taxon>
        <taxon>Megasphaera</taxon>
    </lineage>
</organism>
<proteinExistence type="predicted"/>
<gene>
    <name evidence="1" type="ORF">HMPREF0889_0252</name>
</gene>
<reference evidence="2" key="1">
    <citation type="submission" date="2009-12" db="EMBL/GenBank/DDBJ databases">
        <title>Sequence of Clostridiales genomosp. BVAB3 str. UPII9-5.</title>
        <authorList>
            <person name="Madupu R."/>
            <person name="Durkin A.S."/>
            <person name="Torralba M."/>
            <person name="Methe B."/>
            <person name="Sutton G.G."/>
            <person name="Strausberg R.L."/>
            <person name="Nelson K.E."/>
        </authorList>
    </citation>
    <scope>NUCLEOTIDE SEQUENCE [LARGE SCALE GENOMIC DNA]</scope>
    <source>
        <strain evidence="2">28L</strain>
    </source>
</reference>
<sequence length="43" mass="5325">MIVYKESGIFLRFVWRKCLNLLKHYLNIEICFNNGYNIRKNIF</sequence>
<dbReference type="Proteomes" id="UP000003242">
    <property type="component" value="Unassembled WGS sequence"/>
</dbReference>
<dbReference type="AlphaFoldDB" id="D3LVD0"/>
<evidence type="ECO:0000313" key="2">
    <source>
        <dbReference type="Proteomes" id="UP000003242"/>
    </source>
</evidence>
<name>D3LVD0_9FIRM</name>
<evidence type="ECO:0000313" key="1">
    <source>
        <dbReference type="EMBL" id="EFD93857.1"/>
    </source>
</evidence>
<dbReference type="EMBL" id="ADGP01000020">
    <property type="protein sequence ID" value="EFD93857.1"/>
    <property type="molecule type" value="Genomic_DNA"/>
</dbReference>